<dbReference type="Proteomes" id="UP000541444">
    <property type="component" value="Unassembled WGS sequence"/>
</dbReference>
<evidence type="ECO:0000313" key="1">
    <source>
        <dbReference type="EMBL" id="KAF6138612.1"/>
    </source>
</evidence>
<accession>A0A7J7L7Q5</accession>
<name>A0A7J7L7Q5_9MAGN</name>
<proteinExistence type="predicted"/>
<comment type="caution">
    <text evidence="1">The sequence shown here is derived from an EMBL/GenBank/DDBJ whole genome shotgun (WGS) entry which is preliminary data.</text>
</comment>
<sequence length="125" mass="13233">MGKTGRWFRALLGGKINLASLTSASDSKTKKRWNFVRSFRGKDNNTPIVSAQTKSSTYHYIDPSNKHAIVVAAVTGAVAAATTVVAEAVVTVAHAAAVVLKLTGGSGRCMTTRVDWAAVRIQAVF</sequence>
<keyword evidence="2" id="KW-1185">Reference proteome</keyword>
<organism evidence="1 2">
    <name type="scientific">Kingdonia uniflora</name>
    <dbReference type="NCBI Taxonomy" id="39325"/>
    <lineage>
        <taxon>Eukaryota</taxon>
        <taxon>Viridiplantae</taxon>
        <taxon>Streptophyta</taxon>
        <taxon>Embryophyta</taxon>
        <taxon>Tracheophyta</taxon>
        <taxon>Spermatophyta</taxon>
        <taxon>Magnoliopsida</taxon>
        <taxon>Ranunculales</taxon>
        <taxon>Circaeasteraceae</taxon>
        <taxon>Kingdonia</taxon>
    </lineage>
</organism>
<evidence type="ECO:0000313" key="2">
    <source>
        <dbReference type="Proteomes" id="UP000541444"/>
    </source>
</evidence>
<dbReference type="AlphaFoldDB" id="A0A7J7L7Q5"/>
<reference evidence="1 2" key="1">
    <citation type="journal article" date="2020" name="IScience">
        <title>Genome Sequencing of the Endangered Kingdonia uniflora (Circaeasteraceae, Ranunculales) Reveals Potential Mechanisms of Evolutionary Specialization.</title>
        <authorList>
            <person name="Sun Y."/>
            <person name="Deng T."/>
            <person name="Zhang A."/>
            <person name="Moore M.J."/>
            <person name="Landis J.B."/>
            <person name="Lin N."/>
            <person name="Zhang H."/>
            <person name="Zhang X."/>
            <person name="Huang J."/>
            <person name="Zhang X."/>
            <person name="Sun H."/>
            <person name="Wang H."/>
        </authorList>
    </citation>
    <scope>NUCLEOTIDE SEQUENCE [LARGE SCALE GENOMIC DNA]</scope>
    <source>
        <strain evidence="1">TB1705</strain>
        <tissue evidence="1">Leaf</tissue>
    </source>
</reference>
<dbReference type="OrthoDB" id="1686972at2759"/>
<gene>
    <name evidence="1" type="ORF">GIB67_032506</name>
</gene>
<dbReference type="EMBL" id="JACGCM010002568">
    <property type="protein sequence ID" value="KAF6138612.1"/>
    <property type="molecule type" value="Genomic_DNA"/>
</dbReference>
<protein>
    <submittedName>
        <fullName evidence="1">Uncharacterized protein</fullName>
    </submittedName>
</protein>